<dbReference type="STRING" id="65735.SAMN04488075_2517"/>
<keyword evidence="4 9" id="KW-0997">Cell inner membrane</keyword>
<feature type="domain" description="Tripartite ATP-independent periplasmic transporters DctQ component" evidence="10">
    <location>
        <begin position="22"/>
        <end position="154"/>
    </location>
</feature>
<evidence type="ECO:0000259" key="10">
    <source>
        <dbReference type="Pfam" id="PF04290"/>
    </source>
</evidence>
<evidence type="ECO:0000313" key="12">
    <source>
        <dbReference type="Proteomes" id="UP000199125"/>
    </source>
</evidence>
<dbReference type="InterPro" id="IPR055348">
    <property type="entry name" value="DctQ"/>
</dbReference>
<reference evidence="12" key="1">
    <citation type="submission" date="2016-10" db="EMBL/GenBank/DDBJ databases">
        <authorList>
            <person name="Varghese N."/>
            <person name="Submissions S."/>
        </authorList>
    </citation>
    <scope>NUCLEOTIDE SEQUENCE [LARGE SCALE GENOMIC DNA]</scope>
    <source>
        <strain evidence="12">DSM 11593</strain>
    </source>
</reference>
<accession>A0A1H6MZV4</accession>
<dbReference type="GO" id="GO:0015740">
    <property type="term" value="P:C4-dicarboxylate transport"/>
    <property type="evidence" value="ECO:0007669"/>
    <property type="project" value="TreeGrafter"/>
</dbReference>
<comment type="function">
    <text evidence="9">Part of the tripartite ATP-independent periplasmic (TRAP) transport system.</text>
</comment>
<dbReference type="PANTHER" id="PTHR35011:SF10">
    <property type="entry name" value="TRAP TRANSPORTER SMALL PERMEASE PROTEIN"/>
    <property type="match status" value="1"/>
</dbReference>
<evidence type="ECO:0000256" key="5">
    <source>
        <dbReference type="ARBA" id="ARBA00022692"/>
    </source>
</evidence>
<dbReference type="Pfam" id="PF04290">
    <property type="entry name" value="DctQ"/>
    <property type="match status" value="1"/>
</dbReference>
<dbReference type="GO" id="GO:0022857">
    <property type="term" value="F:transmembrane transporter activity"/>
    <property type="evidence" value="ECO:0007669"/>
    <property type="project" value="UniProtKB-UniRule"/>
</dbReference>
<comment type="subunit">
    <text evidence="9">The complex comprises the extracytoplasmic solute receptor protein and the two transmembrane proteins.</text>
</comment>
<evidence type="ECO:0000256" key="1">
    <source>
        <dbReference type="ARBA" id="ARBA00004429"/>
    </source>
</evidence>
<dbReference type="PANTHER" id="PTHR35011">
    <property type="entry name" value="2,3-DIKETO-L-GULONATE TRAP TRANSPORTER SMALL PERMEASE PROTEIN YIAM"/>
    <property type="match status" value="1"/>
</dbReference>
<dbReference type="OrthoDB" id="4250245at2"/>
<organism evidence="11 12">
    <name type="scientific">Paracoccus alkenifer</name>
    <dbReference type="NCBI Taxonomy" id="65735"/>
    <lineage>
        <taxon>Bacteria</taxon>
        <taxon>Pseudomonadati</taxon>
        <taxon>Pseudomonadota</taxon>
        <taxon>Alphaproteobacteria</taxon>
        <taxon>Rhodobacterales</taxon>
        <taxon>Paracoccaceae</taxon>
        <taxon>Paracoccus</taxon>
    </lineage>
</organism>
<evidence type="ECO:0000256" key="4">
    <source>
        <dbReference type="ARBA" id="ARBA00022519"/>
    </source>
</evidence>
<evidence type="ECO:0000256" key="8">
    <source>
        <dbReference type="ARBA" id="ARBA00038436"/>
    </source>
</evidence>
<dbReference type="GO" id="GO:0005886">
    <property type="term" value="C:plasma membrane"/>
    <property type="evidence" value="ECO:0007669"/>
    <property type="project" value="UniProtKB-SubCell"/>
</dbReference>
<dbReference type="AlphaFoldDB" id="A0A1H6MZV4"/>
<evidence type="ECO:0000256" key="2">
    <source>
        <dbReference type="ARBA" id="ARBA00022448"/>
    </source>
</evidence>
<evidence type="ECO:0000256" key="3">
    <source>
        <dbReference type="ARBA" id="ARBA00022475"/>
    </source>
</evidence>
<comment type="subcellular location">
    <subcellularLocation>
        <location evidence="1 9">Cell inner membrane</location>
        <topology evidence="1 9">Multi-pass membrane protein</topology>
    </subcellularLocation>
</comment>
<keyword evidence="7 9" id="KW-0472">Membrane</keyword>
<dbReference type="EMBL" id="FNXG01000004">
    <property type="protein sequence ID" value="SEI05408.1"/>
    <property type="molecule type" value="Genomic_DNA"/>
</dbReference>
<feature type="transmembrane region" description="Helical" evidence="9">
    <location>
        <begin position="133"/>
        <end position="151"/>
    </location>
</feature>
<dbReference type="Proteomes" id="UP000199125">
    <property type="component" value="Unassembled WGS sequence"/>
</dbReference>
<comment type="similarity">
    <text evidence="8 9">Belongs to the TRAP transporter small permease family.</text>
</comment>
<feature type="transmembrane region" description="Helical" evidence="9">
    <location>
        <begin position="48"/>
        <end position="65"/>
    </location>
</feature>
<gene>
    <name evidence="11" type="ORF">SAMN04488075_2517</name>
</gene>
<feature type="transmembrane region" description="Helical" evidence="9">
    <location>
        <begin position="86"/>
        <end position="107"/>
    </location>
</feature>
<keyword evidence="3" id="KW-1003">Cell membrane</keyword>
<evidence type="ECO:0000256" key="6">
    <source>
        <dbReference type="ARBA" id="ARBA00022989"/>
    </source>
</evidence>
<keyword evidence="12" id="KW-1185">Reference proteome</keyword>
<evidence type="ECO:0000256" key="9">
    <source>
        <dbReference type="RuleBase" id="RU369079"/>
    </source>
</evidence>
<evidence type="ECO:0000256" key="7">
    <source>
        <dbReference type="ARBA" id="ARBA00023136"/>
    </source>
</evidence>
<dbReference type="RefSeq" id="WP_090848433.1">
    <property type="nucleotide sequence ID" value="NZ_FNXG01000004.1"/>
</dbReference>
<protein>
    <recommendedName>
        <fullName evidence="9">TRAP transporter small permease protein</fullName>
    </recommendedName>
</protein>
<dbReference type="InterPro" id="IPR007387">
    <property type="entry name" value="TRAP_DctQ"/>
</dbReference>
<keyword evidence="2 9" id="KW-0813">Transport</keyword>
<feature type="transmembrane region" description="Helical" evidence="9">
    <location>
        <begin position="7"/>
        <end position="28"/>
    </location>
</feature>
<name>A0A1H6MZV4_9RHOB</name>
<keyword evidence="5 9" id="KW-0812">Transmembrane</keyword>
<sequence>MRAISWLTRVLGLIAGVAVGLMMFHVMADVLGKYLLHKPVPSTAEVVANYYMIACVFLSLAWIEARGSAISVDLVYDQVGPALQRLMRKCGQVFTLLFYAGFGWFSWDVAMRAWRVNETVDGLWRVTTWPAKFMLPVGLGIACLILILKIFNLDRSGNGGDHEFSHGL</sequence>
<proteinExistence type="inferred from homology"/>
<keyword evidence="6 9" id="KW-1133">Transmembrane helix</keyword>
<evidence type="ECO:0000313" key="11">
    <source>
        <dbReference type="EMBL" id="SEI05408.1"/>
    </source>
</evidence>